<dbReference type="OrthoDB" id="10044938at2759"/>
<feature type="compositionally biased region" description="Polar residues" evidence="2">
    <location>
        <begin position="85"/>
        <end position="96"/>
    </location>
</feature>
<feature type="region of interest" description="Disordered" evidence="2">
    <location>
        <begin position="503"/>
        <end position="522"/>
    </location>
</feature>
<protein>
    <recommendedName>
        <fullName evidence="3">RRM domain-containing protein</fullName>
    </recommendedName>
</protein>
<reference evidence="4 5" key="1">
    <citation type="submission" date="2020-12" db="EMBL/GenBank/DDBJ databases">
        <title>Metabolic potential, ecology and presence of endohyphal bacteria is reflected in genomic diversity of Mucoromycotina.</title>
        <authorList>
            <person name="Muszewska A."/>
            <person name="Okrasinska A."/>
            <person name="Steczkiewicz K."/>
            <person name="Drgas O."/>
            <person name="Orlowska M."/>
            <person name="Perlinska-Lenart U."/>
            <person name="Aleksandrzak-Piekarczyk T."/>
            <person name="Szatraj K."/>
            <person name="Zielenkiewicz U."/>
            <person name="Pilsyk S."/>
            <person name="Malc E."/>
            <person name="Mieczkowski P."/>
            <person name="Kruszewska J.S."/>
            <person name="Biernat P."/>
            <person name="Pawlowska J."/>
        </authorList>
    </citation>
    <scope>NUCLEOTIDE SEQUENCE [LARGE SCALE GENOMIC DNA]</scope>
    <source>
        <strain evidence="4 5">CBS 142.35</strain>
    </source>
</reference>
<feature type="compositionally biased region" description="Low complexity" evidence="2">
    <location>
        <begin position="467"/>
        <end position="479"/>
    </location>
</feature>
<evidence type="ECO:0000256" key="2">
    <source>
        <dbReference type="SAM" id="MobiDB-lite"/>
    </source>
</evidence>
<feature type="compositionally biased region" description="Basic and acidic residues" evidence="2">
    <location>
        <begin position="243"/>
        <end position="253"/>
    </location>
</feature>
<proteinExistence type="predicted"/>
<evidence type="ECO:0000256" key="1">
    <source>
        <dbReference type="PROSITE-ProRule" id="PRU00176"/>
    </source>
</evidence>
<dbReference type="EMBL" id="JAEPRB010000017">
    <property type="protein sequence ID" value="KAG2226448.1"/>
    <property type="molecule type" value="Genomic_DNA"/>
</dbReference>
<dbReference type="Pfam" id="PF00076">
    <property type="entry name" value="RRM_1"/>
    <property type="match status" value="1"/>
</dbReference>
<organism evidence="4 5">
    <name type="scientific">Circinella minor</name>
    <dbReference type="NCBI Taxonomy" id="1195481"/>
    <lineage>
        <taxon>Eukaryota</taxon>
        <taxon>Fungi</taxon>
        <taxon>Fungi incertae sedis</taxon>
        <taxon>Mucoromycota</taxon>
        <taxon>Mucoromycotina</taxon>
        <taxon>Mucoromycetes</taxon>
        <taxon>Mucorales</taxon>
        <taxon>Lichtheimiaceae</taxon>
        <taxon>Circinella</taxon>
    </lineage>
</organism>
<accession>A0A8H7VRU4</accession>
<dbReference type="AlphaFoldDB" id="A0A8H7VRU4"/>
<dbReference type="InterPro" id="IPR036621">
    <property type="entry name" value="Anticodon-bd_dom_sf"/>
</dbReference>
<feature type="compositionally biased region" description="Basic residues" evidence="2">
    <location>
        <begin position="132"/>
        <end position="142"/>
    </location>
</feature>
<dbReference type="InterPro" id="IPR012677">
    <property type="entry name" value="Nucleotide-bd_a/b_plait_sf"/>
</dbReference>
<feature type="region of interest" description="Disordered" evidence="2">
    <location>
        <begin position="625"/>
        <end position="645"/>
    </location>
</feature>
<feature type="region of interest" description="Disordered" evidence="2">
    <location>
        <begin position="217"/>
        <end position="312"/>
    </location>
</feature>
<dbReference type="SMART" id="SM00360">
    <property type="entry name" value="RRM"/>
    <property type="match status" value="1"/>
</dbReference>
<feature type="region of interest" description="Disordered" evidence="2">
    <location>
        <begin position="74"/>
        <end position="145"/>
    </location>
</feature>
<feature type="compositionally biased region" description="Polar residues" evidence="2">
    <location>
        <begin position="285"/>
        <end position="301"/>
    </location>
</feature>
<dbReference type="SUPFAM" id="SSF54928">
    <property type="entry name" value="RNA-binding domain, RBD"/>
    <property type="match status" value="1"/>
</dbReference>
<dbReference type="Gene3D" id="3.40.50.800">
    <property type="entry name" value="Anticodon-binding domain"/>
    <property type="match status" value="1"/>
</dbReference>
<feature type="compositionally biased region" description="Basic and acidic residues" evidence="2">
    <location>
        <begin position="264"/>
        <end position="284"/>
    </location>
</feature>
<comment type="caution">
    <text evidence="4">The sequence shown here is derived from an EMBL/GenBank/DDBJ whole genome shotgun (WGS) entry which is preliminary data.</text>
</comment>
<dbReference type="Gene3D" id="3.30.70.330">
    <property type="match status" value="1"/>
</dbReference>
<dbReference type="InterPro" id="IPR035979">
    <property type="entry name" value="RBD_domain_sf"/>
</dbReference>
<name>A0A8H7VRU4_9FUNG</name>
<feature type="region of interest" description="Disordered" evidence="2">
    <location>
        <begin position="565"/>
        <end position="606"/>
    </location>
</feature>
<feature type="region of interest" description="Disordered" evidence="2">
    <location>
        <begin position="465"/>
        <end position="484"/>
    </location>
</feature>
<feature type="compositionally biased region" description="Polar residues" evidence="2">
    <location>
        <begin position="571"/>
        <end position="606"/>
    </location>
</feature>
<keyword evidence="5" id="KW-1185">Reference proteome</keyword>
<evidence type="ECO:0000313" key="4">
    <source>
        <dbReference type="EMBL" id="KAG2226448.1"/>
    </source>
</evidence>
<dbReference type="InterPro" id="IPR000504">
    <property type="entry name" value="RRM_dom"/>
</dbReference>
<evidence type="ECO:0000313" key="5">
    <source>
        <dbReference type="Proteomes" id="UP000646827"/>
    </source>
</evidence>
<dbReference type="PROSITE" id="PS50102">
    <property type="entry name" value="RRM"/>
    <property type="match status" value="1"/>
</dbReference>
<feature type="compositionally biased region" description="Basic and acidic residues" evidence="2">
    <location>
        <begin position="119"/>
        <end position="131"/>
    </location>
</feature>
<sequence length="645" mass="71446">MASESINSAIRDFLSSLITSNGSNPAANISEPATTIVQQEQEQQHQQEQQLLREELHQNQIVTEQQQQQQKQKQYRQVIQEQKHNPQTSEQQQRSNGVKRSRSPADESLPDAGSFKKAHREDDTNSREGSRTRRSRGGRRQRIREIELDPRTRLIARQLRGQFREYELRRHFEMYGEILEVTLKNDGAYGFVQFADVESCAAAVDEVCRGTPHALDRQSITRRGGGGGGSGVSRSRNTDTYIPDDRRGRRNEFPYRSGGGDDNNNNRDDEYRPRRQGNDNKQHNSDPSSVPKPQSGVFTSSTKRKDFPLPRRYGNSVPVAQVIAMGDADRHFISTVENTFRSHNTSIHTLFLQPDSVSRDAIVKQMIYEGVKAVIFIEKGMEIEREIYLQVFHRNNGNDTDAVRFDEYDRLHIEDAIAIVQRDHQQPAIIVPTTFGGNTIVPSPYGFTQPSSPLYPPFGSSLPVFPSPTTTGTTAPTSPQNAPNTNDALGAIVNLLRSNLASPTPTSFSSMRGNSSNCIESPTNSGSAGALLQALGLLINNNAAQQQQQQQQQALLLQQLLTQLTTGGNSSHGSVTTAGTNSFMVSPTSPSPNAQPSSVQQGQSPLMPSVNELVGKINMIAQRVQNGNGDILHQSSSSQNHSRKR</sequence>
<dbReference type="CDD" id="cd00590">
    <property type="entry name" value="RRM_SF"/>
    <property type="match status" value="1"/>
</dbReference>
<keyword evidence="1" id="KW-0694">RNA-binding</keyword>
<gene>
    <name evidence="4" type="ORF">INT45_000616</name>
</gene>
<dbReference type="SUPFAM" id="SSF52954">
    <property type="entry name" value="Class II aaRS ABD-related"/>
    <property type="match status" value="1"/>
</dbReference>
<feature type="domain" description="RRM" evidence="3">
    <location>
        <begin position="152"/>
        <end position="237"/>
    </location>
</feature>
<dbReference type="GO" id="GO:0003723">
    <property type="term" value="F:RNA binding"/>
    <property type="evidence" value="ECO:0007669"/>
    <property type="project" value="UniProtKB-UniRule"/>
</dbReference>
<dbReference type="Proteomes" id="UP000646827">
    <property type="component" value="Unassembled WGS sequence"/>
</dbReference>
<evidence type="ECO:0000259" key="3">
    <source>
        <dbReference type="PROSITE" id="PS50102"/>
    </source>
</evidence>